<keyword evidence="1" id="KW-0472">Membrane</keyword>
<dbReference type="Proteomes" id="UP001476798">
    <property type="component" value="Unassembled WGS sequence"/>
</dbReference>
<feature type="transmembrane region" description="Helical" evidence="1">
    <location>
        <begin position="49"/>
        <end position="73"/>
    </location>
</feature>
<sequence>MRQSISCVCLVFVMNALICFTPSPSDNAVQLLLFSLLHPVASSHHSCLLILLFITSSLSFSAFRSVLAVLLLVHFERLVKCTLFALRDSSWLENSSTVKGSFHIFTALHSAIKHYSFSLMLLKLLVGLRGENSNSCYFYPAFESLSPTFRLCLLLSHLMY</sequence>
<keyword evidence="3" id="KW-1185">Reference proteome</keyword>
<name>A0ABV0PTR0_9TELE</name>
<comment type="caution">
    <text evidence="2">The sequence shown here is derived from an EMBL/GenBank/DDBJ whole genome shotgun (WGS) entry which is preliminary data.</text>
</comment>
<protein>
    <recommendedName>
        <fullName evidence="4">Secreted protein</fullName>
    </recommendedName>
</protein>
<dbReference type="EMBL" id="JAHRIO010086699">
    <property type="protein sequence ID" value="MEQ2186869.1"/>
    <property type="molecule type" value="Genomic_DNA"/>
</dbReference>
<proteinExistence type="predicted"/>
<evidence type="ECO:0000313" key="2">
    <source>
        <dbReference type="EMBL" id="MEQ2186869.1"/>
    </source>
</evidence>
<keyword evidence="1" id="KW-0812">Transmembrane</keyword>
<evidence type="ECO:0000256" key="1">
    <source>
        <dbReference type="SAM" id="Phobius"/>
    </source>
</evidence>
<evidence type="ECO:0000313" key="3">
    <source>
        <dbReference type="Proteomes" id="UP001476798"/>
    </source>
</evidence>
<accession>A0ABV0PTR0</accession>
<organism evidence="2 3">
    <name type="scientific">Goodea atripinnis</name>
    <dbReference type="NCBI Taxonomy" id="208336"/>
    <lineage>
        <taxon>Eukaryota</taxon>
        <taxon>Metazoa</taxon>
        <taxon>Chordata</taxon>
        <taxon>Craniata</taxon>
        <taxon>Vertebrata</taxon>
        <taxon>Euteleostomi</taxon>
        <taxon>Actinopterygii</taxon>
        <taxon>Neopterygii</taxon>
        <taxon>Teleostei</taxon>
        <taxon>Neoteleostei</taxon>
        <taxon>Acanthomorphata</taxon>
        <taxon>Ovalentaria</taxon>
        <taxon>Atherinomorphae</taxon>
        <taxon>Cyprinodontiformes</taxon>
        <taxon>Goodeidae</taxon>
        <taxon>Goodea</taxon>
    </lineage>
</organism>
<gene>
    <name evidence="2" type="ORF">GOODEAATRI_033242</name>
</gene>
<keyword evidence="1" id="KW-1133">Transmembrane helix</keyword>
<reference evidence="2 3" key="1">
    <citation type="submission" date="2021-06" db="EMBL/GenBank/DDBJ databases">
        <authorList>
            <person name="Palmer J.M."/>
        </authorList>
    </citation>
    <scope>NUCLEOTIDE SEQUENCE [LARGE SCALE GENOMIC DNA]</scope>
    <source>
        <strain evidence="2 3">GA_2019</strain>
        <tissue evidence="2">Muscle</tissue>
    </source>
</reference>
<evidence type="ECO:0008006" key="4">
    <source>
        <dbReference type="Google" id="ProtNLM"/>
    </source>
</evidence>